<evidence type="ECO:0000313" key="4">
    <source>
        <dbReference type="Proteomes" id="UP000565579"/>
    </source>
</evidence>
<accession>A0A7X0NNS6</accession>
<sequence>MKILLDENVPEPLAEPLSWLLVRKHEMTHVNAQWKGIKDRQLYDKAKRKGYDVVISNDSQQLLDPDICRAIQRSGRHVVFIETSSGGLRSLAAAAGAIIHSIRGIINELEQADGQRIVVVPPLRAEPRYTTFDPRRQAPSSIWPRKQHGDHKPSRGERSGE</sequence>
<evidence type="ECO:0000256" key="1">
    <source>
        <dbReference type="SAM" id="MobiDB-lite"/>
    </source>
</evidence>
<protein>
    <submittedName>
        <fullName evidence="3">Putative nuclease of putative toxin-antitoxin system</fullName>
    </submittedName>
</protein>
<feature type="compositionally biased region" description="Basic and acidic residues" evidence="1">
    <location>
        <begin position="150"/>
        <end position="161"/>
    </location>
</feature>
<dbReference type="EMBL" id="JACHMI010000001">
    <property type="protein sequence ID" value="MBB6546880.1"/>
    <property type="molecule type" value="Genomic_DNA"/>
</dbReference>
<reference evidence="3 4" key="1">
    <citation type="submission" date="2020-08" db="EMBL/GenBank/DDBJ databases">
        <title>Sequencing the genomes of 1000 actinobacteria strains.</title>
        <authorList>
            <person name="Klenk H.-P."/>
        </authorList>
    </citation>
    <scope>NUCLEOTIDE SEQUENCE [LARGE SCALE GENOMIC DNA]</scope>
    <source>
        <strain evidence="3 4">DSM 43768</strain>
    </source>
</reference>
<organism evidence="3 4">
    <name type="scientific">Nonomuraea rubra</name>
    <dbReference type="NCBI Taxonomy" id="46180"/>
    <lineage>
        <taxon>Bacteria</taxon>
        <taxon>Bacillati</taxon>
        <taxon>Actinomycetota</taxon>
        <taxon>Actinomycetes</taxon>
        <taxon>Streptosporangiales</taxon>
        <taxon>Streptosporangiaceae</taxon>
        <taxon>Nonomuraea</taxon>
    </lineage>
</organism>
<gene>
    <name evidence="3" type="ORF">HD593_001675</name>
</gene>
<proteinExistence type="predicted"/>
<dbReference type="Pfam" id="PF18478">
    <property type="entry name" value="PIN_10"/>
    <property type="match status" value="1"/>
</dbReference>
<evidence type="ECO:0000313" key="3">
    <source>
        <dbReference type="EMBL" id="MBB6546880.1"/>
    </source>
</evidence>
<feature type="region of interest" description="Disordered" evidence="1">
    <location>
        <begin position="129"/>
        <end position="161"/>
    </location>
</feature>
<dbReference type="RefSeq" id="WP_185101615.1">
    <property type="nucleotide sequence ID" value="NZ_BAAAXY010000087.1"/>
</dbReference>
<keyword evidence="4" id="KW-1185">Reference proteome</keyword>
<name>A0A7X0NNS6_9ACTN</name>
<dbReference type="AlphaFoldDB" id="A0A7X0NNS6"/>
<feature type="domain" description="VapC45 PIN like" evidence="2">
    <location>
        <begin position="1"/>
        <end position="82"/>
    </location>
</feature>
<comment type="caution">
    <text evidence="3">The sequence shown here is derived from an EMBL/GenBank/DDBJ whole genome shotgun (WGS) entry which is preliminary data.</text>
</comment>
<evidence type="ECO:0000259" key="2">
    <source>
        <dbReference type="Pfam" id="PF18478"/>
    </source>
</evidence>
<dbReference type="Proteomes" id="UP000565579">
    <property type="component" value="Unassembled WGS sequence"/>
</dbReference>
<dbReference type="InterPro" id="IPR041375">
    <property type="entry name" value="VapC45_PIN-like"/>
</dbReference>